<protein>
    <submittedName>
        <fullName evidence="1">Uncharacterized protein</fullName>
    </submittedName>
</protein>
<sequence>MPFFVSPPAWVLVHEAARFAQPGQAYHVMAAAQLDGSLFRDPIMVVADNSTCDGVGLFDPEFGQWHVVTPPEC</sequence>
<evidence type="ECO:0000313" key="1">
    <source>
        <dbReference type="EMBL" id="SIO19760.1"/>
    </source>
</evidence>
<evidence type="ECO:0000313" key="2">
    <source>
        <dbReference type="Proteomes" id="UP000184693"/>
    </source>
</evidence>
<dbReference type="AlphaFoldDB" id="A0A1N6HJ26"/>
<gene>
    <name evidence="1" type="ORF">SAMN05444168_3335</name>
</gene>
<accession>A0A1N6HJ26</accession>
<name>A0A1N6HJ26_9BURK</name>
<proteinExistence type="predicted"/>
<dbReference type="EMBL" id="FSRM01000001">
    <property type="protein sequence ID" value="SIO19760.1"/>
    <property type="molecule type" value="Genomic_DNA"/>
</dbReference>
<reference evidence="1 2" key="1">
    <citation type="submission" date="2016-11" db="EMBL/GenBank/DDBJ databases">
        <authorList>
            <person name="Jaros S."/>
            <person name="Januszkiewicz K."/>
            <person name="Wedrychowicz H."/>
        </authorList>
    </citation>
    <scope>NUCLEOTIDE SEQUENCE [LARGE SCALE GENOMIC DNA]</scope>
    <source>
        <strain evidence="1 2">GAS86</strain>
    </source>
</reference>
<dbReference type="Proteomes" id="UP000184693">
    <property type="component" value="Unassembled WGS sequence"/>
</dbReference>
<organism evidence="1 2">
    <name type="scientific">Paraburkholderia phenazinium</name>
    <dbReference type="NCBI Taxonomy" id="60549"/>
    <lineage>
        <taxon>Bacteria</taxon>
        <taxon>Pseudomonadati</taxon>
        <taxon>Pseudomonadota</taxon>
        <taxon>Betaproteobacteria</taxon>
        <taxon>Burkholderiales</taxon>
        <taxon>Burkholderiaceae</taxon>
        <taxon>Paraburkholderia</taxon>
    </lineage>
</organism>